<organism evidence="17 18">
    <name type="scientific">Caenorhabditis angaria</name>
    <dbReference type="NCBI Taxonomy" id="860376"/>
    <lineage>
        <taxon>Eukaryota</taxon>
        <taxon>Metazoa</taxon>
        <taxon>Ecdysozoa</taxon>
        <taxon>Nematoda</taxon>
        <taxon>Chromadorea</taxon>
        <taxon>Rhabditida</taxon>
        <taxon>Rhabditina</taxon>
        <taxon>Rhabditomorpha</taxon>
        <taxon>Rhabditoidea</taxon>
        <taxon>Rhabditidae</taxon>
        <taxon>Peloderinae</taxon>
        <taxon>Caenorhabditis</taxon>
    </lineage>
</organism>
<dbReference type="SUPFAM" id="SSF63712">
    <property type="entry name" value="Nicotinic receptor ligand binding domain-like"/>
    <property type="match status" value="1"/>
</dbReference>
<accession>A0A9P1INN8</accession>
<evidence type="ECO:0000256" key="5">
    <source>
        <dbReference type="ARBA" id="ARBA00022692"/>
    </source>
</evidence>
<evidence type="ECO:0000256" key="12">
    <source>
        <dbReference type="SAM" id="MobiDB-lite"/>
    </source>
</evidence>
<evidence type="ECO:0000256" key="3">
    <source>
        <dbReference type="ARBA" id="ARBA00022448"/>
    </source>
</evidence>
<dbReference type="InterPro" id="IPR006029">
    <property type="entry name" value="Neurotrans-gated_channel_TM"/>
</dbReference>
<dbReference type="GO" id="GO:0004888">
    <property type="term" value="F:transmembrane signaling receptor activity"/>
    <property type="evidence" value="ECO:0007669"/>
    <property type="project" value="InterPro"/>
</dbReference>
<feature type="domain" description="Neurotransmitter-gated ion-channel ligand-binding" evidence="15">
    <location>
        <begin position="236"/>
        <end position="405"/>
    </location>
</feature>
<feature type="coiled-coil region" evidence="11">
    <location>
        <begin position="496"/>
        <end position="530"/>
    </location>
</feature>
<keyword evidence="11" id="KW-0175">Coiled coil</keyword>
<keyword evidence="18" id="KW-1185">Reference proteome</keyword>
<comment type="caution">
    <text evidence="17">The sequence shown here is derived from an EMBL/GenBank/DDBJ whole genome shotgun (WGS) entry which is preliminary data.</text>
</comment>
<dbReference type="Gene3D" id="1.20.58.390">
    <property type="entry name" value="Neurotransmitter-gated ion-channel transmembrane domain"/>
    <property type="match status" value="1"/>
</dbReference>
<feature type="signal peptide" evidence="14">
    <location>
        <begin position="1"/>
        <end position="16"/>
    </location>
</feature>
<evidence type="ECO:0000259" key="16">
    <source>
        <dbReference type="Pfam" id="PF02932"/>
    </source>
</evidence>
<feature type="transmembrane region" description="Helical" evidence="13">
    <location>
        <begin position="542"/>
        <end position="560"/>
    </location>
</feature>
<dbReference type="OrthoDB" id="203862at2759"/>
<evidence type="ECO:0000256" key="11">
    <source>
        <dbReference type="SAM" id="Coils"/>
    </source>
</evidence>
<dbReference type="InterPro" id="IPR006201">
    <property type="entry name" value="Neur_channel"/>
</dbReference>
<keyword evidence="9 13" id="KW-0472">Membrane</keyword>
<evidence type="ECO:0000256" key="2">
    <source>
        <dbReference type="ARBA" id="ARBA00004236"/>
    </source>
</evidence>
<dbReference type="PRINTS" id="PR00253">
    <property type="entry name" value="GABAARECEPTR"/>
</dbReference>
<dbReference type="CDD" id="cd18987">
    <property type="entry name" value="LGIC_ECD_anion"/>
    <property type="match status" value="1"/>
</dbReference>
<dbReference type="Pfam" id="PF02931">
    <property type="entry name" value="Neur_chan_LBD"/>
    <property type="match status" value="1"/>
</dbReference>
<reference evidence="17" key="1">
    <citation type="submission" date="2022-11" db="EMBL/GenBank/DDBJ databases">
        <authorList>
            <person name="Kikuchi T."/>
        </authorList>
    </citation>
    <scope>NUCLEOTIDE SEQUENCE</scope>
    <source>
        <strain evidence="17">PS1010</strain>
    </source>
</reference>
<evidence type="ECO:0000256" key="10">
    <source>
        <dbReference type="ARBA" id="ARBA00023303"/>
    </source>
</evidence>
<dbReference type="PROSITE" id="PS00236">
    <property type="entry name" value="NEUROTR_ION_CHANNEL"/>
    <property type="match status" value="1"/>
</dbReference>
<dbReference type="PANTHER" id="PTHR18945">
    <property type="entry name" value="NEUROTRANSMITTER GATED ION CHANNEL"/>
    <property type="match status" value="1"/>
</dbReference>
<feature type="transmembrane region" description="Helical" evidence="13">
    <location>
        <begin position="477"/>
        <end position="500"/>
    </location>
</feature>
<protein>
    <recommendedName>
        <fullName evidence="19">Neurotransmitter-gated ion-channel ligand-binding domain-containing protein</fullName>
    </recommendedName>
</protein>
<feature type="domain" description="Neurotransmitter-gated ion-channel transmembrane" evidence="16">
    <location>
        <begin position="422"/>
        <end position="513"/>
    </location>
</feature>
<dbReference type="AlphaFoldDB" id="A0A9P1INN8"/>
<dbReference type="GO" id="GO:0005886">
    <property type="term" value="C:plasma membrane"/>
    <property type="evidence" value="ECO:0007669"/>
    <property type="project" value="UniProtKB-SubCell"/>
</dbReference>
<name>A0A9P1INN8_9PELO</name>
<feature type="chain" id="PRO_5040225450" description="Neurotransmitter-gated ion-channel ligand-binding domain-containing protein" evidence="14">
    <location>
        <begin position="17"/>
        <end position="570"/>
    </location>
</feature>
<dbReference type="InterPro" id="IPR006028">
    <property type="entry name" value="GABAA/Glycine_rcpt"/>
</dbReference>
<dbReference type="EMBL" id="CANHGI010000004">
    <property type="protein sequence ID" value="CAI5448620.1"/>
    <property type="molecule type" value="Genomic_DNA"/>
</dbReference>
<dbReference type="Proteomes" id="UP001152747">
    <property type="component" value="Unassembled WGS sequence"/>
</dbReference>
<dbReference type="GO" id="GO:0005230">
    <property type="term" value="F:extracellular ligand-gated monoatomic ion channel activity"/>
    <property type="evidence" value="ECO:0007669"/>
    <property type="project" value="InterPro"/>
</dbReference>
<dbReference type="Gene3D" id="2.70.170.10">
    <property type="entry name" value="Neurotransmitter-gated ion-channel ligand-binding domain"/>
    <property type="match status" value="1"/>
</dbReference>
<comment type="subcellular location">
    <subcellularLocation>
        <location evidence="2">Cell membrane</location>
    </subcellularLocation>
    <subcellularLocation>
        <location evidence="1">Membrane</location>
        <topology evidence="1">Multi-pass membrane protein</topology>
    </subcellularLocation>
</comment>
<dbReference type="InterPro" id="IPR038050">
    <property type="entry name" value="Neuro_actylchol_rec"/>
</dbReference>
<proteinExistence type="predicted"/>
<keyword evidence="8" id="KW-0406">Ion transport</keyword>
<dbReference type="SUPFAM" id="SSF90112">
    <property type="entry name" value="Neurotransmitter-gated ion-channel transmembrane pore"/>
    <property type="match status" value="1"/>
</dbReference>
<keyword evidence="6 14" id="KW-0732">Signal</keyword>
<evidence type="ECO:0000256" key="13">
    <source>
        <dbReference type="SAM" id="Phobius"/>
    </source>
</evidence>
<evidence type="ECO:0000313" key="18">
    <source>
        <dbReference type="Proteomes" id="UP001152747"/>
    </source>
</evidence>
<evidence type="ECO:0000313" key="17">
    <source>
        <dbReference type="EMBL" id="CAI5448620.1"/>
    </source>
</evidence>
<keyword evidence="7 13" id="KW-1133">Transmembrane helix</keyword>
<dbReference type="Pfam" id="PF02932">
    <property type="entry name" value="Neur_chan_memb"/>
    <property type="match status" value="1"/>
</dbReference>
<evidence type="ECO:0008006" key="19">
    <source>
        <dbReference type="Google" id="ProtNLM"/>
    </source>
</evidence>
<keyword evidence="4" id="KW-1003">Cell membrane</keyword>
<evidence type="ECO:0000256" key="6">
    <source>
        <dbReference type="ARBA" id="ARBA00022729"/>
    </source>
</evidence>
<feature type="compositionally biased region" description="Low complexity" evidence="12">
    <location>
        <begin position="105"/>
        <end position="118"/>
    </location>
</feature>
<evidence type="ECO:0000256" key="8">
    <source>
        <dbReference type="ARBA" id="ARBA00023065"/>
    </source>
</evidence>
<dbReference type="InterPro" id="IPR006202">
    <property type="entry name" value="Neur_chan_lig-bd"/>
</dbReference>
<evidence type="ECO:0000256" key="9">
    <source>
        <dbReference type="ARBA" id="ARBA00023136"/>
    </source>
</evidence>
<dbReference type="InterPro" id="IPR018000">
    <property type="entry name" value="Neurotransmitter_ion_chnl_CS"/>
</dbReference>
<keyword evidence="3" id="KW-0813">Transport</keyword>
<feature type="compositionally biased region" description="Basic and acidic residues" evidence="12">
    <location>
        <begin position="119"/>
        <end position="141"/>
    </location>
</feature>
<evidence type="ECO:0000256" key="1">
    <source>
        <dbReference type="ARBA" id="ARBA00004141"/>
    </source>
</evidence>
<feature type="region of interest" description="Disordered" evidence="12">
    <location>
        <begin position="105"/>
        <end position="141"/>
    </location>
</feature>
<keyword evidence="5 13" id="KW-0812">Transmembrane</keyword>
<keyword evidence="10" id="KW-0407">Ion channel</keyword>
<evidence type="ECO:0000256" key="7">
    <source>
        <dbReference type="ARBA" id="ARBA00022989"/>
    </source>
</evidence>
<dbReference type="InterPro" id="IPR036719">
    <property type="entry name" value="Neuro-gated_channel_TM_sf"/>
</dbReference>
<dbReference type="InterPro" id="IPR036734">
    <property type="entry name" value="Neur_chan_lig-bd_sf"/>
</dbReference>
<gene>
    <name evidence="17" type="ORF">CAMP_LOCUS11257</name>
</gene>
<evidence type="ECO:0000256" key="14">
    <source>
        <dbReference type="SAM" id="SignalP"/>
    </source>
</evidence>
<sequence length="570" mass="66948">MNLVVLFFLVIHSIFARQSLNFNRFEFRKPGEIKKAENLESVYVRAWSEIVFTKKDETPQEISPIDFHEVTTIDTPKSIENVEDDEFQMIYDEKKMEYVLYRPTTSSRIPPTTPSTKPTSEKALETFGDSKEGLPEDSEEKREIEEVEVILNESYPDIQNDSMKFYPGKSKIKTVDLAIMDPKFLEKEEFVINLSQEDRAAWRKKLVNLTLLEVKSEKTHQDLGSSYIFPILDKVNYDNTSAPLAFNDIPVNVVVSLNFLYLASFDSELMEYSLDVEMEFTWFDIRLVNNYTQPIRIREKHIIEKIWKPDPYIVNSKFSYFHYVSFPNIRMRITPQGLVTYTLRVSSVCSCFMSFCLYPHDKQECDLKLSSIAYSRQFLQFHWKSVDPIKRNSLFRLPELHIEKMSHDTCTAEVRDFLIEKYVPSTLAMMFAWVAPYVPYNYEEVRIVTPITVLLTLVQMEKGDKEIRTSYMTSIDVWFAAMKSFTVLSLLESLIVLALIKQSRAMKKNAEKAQNELEKSNFENESYRLNRLYHRVDRIQRFSSPIIFIFFFIYYVLFIAQGNPNCVDNL</sequence>
<evidence type="ECO:0000259" key="15">
    <source>
        <dbReference type="Pfam" id="PF02931"/>
    </source>
</evidence>
<evidence type="ECO:0000256" key="4">
    <source>
        <dbReference type="ARBA" id="ARBA00022475"/>
    </source>
</evidence>